<comment type="caution">
    <text evidence="2">The sequence shown here is derived from an EMBL/GenBank/DDBJ whole genome shotgun (WGS) entry which is preliminary data.</text>
</comment>
<dbReference type="InterPro" id="IPR043198">
    <property type="entry name" value="Cyclin/Ssn8"/>
</dbReference>
<dbReference type="InterPro" id="IPR036915">
    <property type="entry name" value="Cyclin-like_sf"/>
</dbReference>
<dbReference type="GO" id="GO:0006357">
    <property type="term" value="P:regulation of transcription by RNA polymerase II"/>
    <property type="evidence" value="ECO:0007669"/>
    <property type="project" value="InterPro"/>
</dbReference>
<proteinExistence type="predicted"/>
<dbReference type="GO" id="GO:0016538">
    <property type="term" value="F:cyclin-dependent protein serine/threonine kinase regulator activity"/>
    <property type="evidence" value="ECO:0007669"/>
    <property type="project" value="InterPro"/>
</dbReference>
<feature type="compositionally biased region" description="Basic and acidic residues" evidence="1">
    <location>
        <begin position="202"/>
        <end position="226"/>
    </location>
</feature>
<reference evidence="2 3" key="1">
    <citation type="submission" date="2016-02" db="EMBL/GenBank/DDBJ databases">
        <title>Genome analysis of coral dinoflagellate symbionts highlights evolutionary adaptations to a symbiotic lifestyle.</title>
        <authorList>
            <person name="Aranda M."/>
            <person name="Li Y."/>
            <person name="Liew Y.J."/>
            <person name="Baumgarten S."/>
            <person name="Simakov O."/>
            <person name="Wilson M."/>
            <person name="Piel J."/>
            <person name="Ashoor H."/>
            <person name="Bougouffa S."/>
            <person name="Bajic V.B."/>
            <person name="Ryu T."/>
            <person name="Ravasi T."/>
            <person name="Bayer T."/>
            <person name="Micklem G."/>
            <person name="Kim H."/>
            <person name="Bhak J."/>
            <person name="Lajeunesse T.C."/>
            <person name="Voolstra C.R."/>
        </authorList>
    </citation>
    <scope>NUCLEOTIDE SEQUENCE [LARGE SCALE GENOMIC DNA]</scope>
    <source>
        <strain evidence="2 3">CCMP2467</strain>
    </source>
</reference>
<evidence type="ECO:0000313" key="3">
    <source>
        <dbReference type="Proteomes" id="UP000186817"/>
    </source>
</evidence>
<evidence type="ECO:0000313" key="2">
    <source>
        <dbReference type="EMBL" id="OLQ10972.1"/>
    </source>
</evidence>
<dbReference type="EMBL" id="LSRX01000068">
    <property type="protein sequence ID" value="OLQ10972.1"/>
    <property type="molecule type" value="Genomic_DNA"/>
</dbReference>
<sequence>MDLLQFHATVLLRVMCDARFTVPLHVAAWQTSQPRGCAFKGRMEEGEEEVIRVRHEFEALLADPTALRATGRELLEALAAQGASNPVPLILGCLLSRAASAGVAVDEEALQAAWPRKERRALRAKLSGKDTTEVDGAFFEALSRCLSTVLAALRGRLGPATVEDVASLLDASTPPHWISEWIVEETLPADPAAATAESAHPTADDKDASKEESSVTRPPPLEDRMHSPAIQEKQPPVMAEAALAQMEAMHEQEATAEQPLLEAIDRAVTPSKGPTFTATLTVNDLAPLPTQEDLAELVPLLPEMALEPVPAAKLASEAPEEAEAAEPAPSIETVQQAVVRDCEEQEEVPQKAALQKVPFELTMMATSTMPASTAWGRPPAMRKRQAGVPLSLARRALRRVPKKLFQEEARLLLWSGNGHFLLECLRYLLAADFGTAPELFRTVVSRGVTAASAGLEDLDELLRRAYAALPLEALAALWAAAVEEVGLCSDGRAAAGYRLNYTQFSQAFFKSMPGGSSPAVAAVGSPQPGSATAQTLTASFKTLRRDFQHDRHRRPPSPWNSRSPRPLVTKGKPPKEPRPELRSFTEALAFLVQGTDEGAVRFGLQLGRSRACCKVLHMLFEVRDRDRHQLLFGKEDHDEDDEEELLHDRQDEMAGKKMTRQDREEAQKLALRQKMRGSEMDFVNFSKDWHHVKSAPGPPCVIVEYPQGAGDLDWQQDVQVQEFSEWRYIHKLVDGVPTTSYEECTDLIVVAVREDGPAQRRGVRDGYKLMSIGMRMGWWASPRLDTDDWLQSIRRIQTLAFEPCDPTAPTGPLPLLIAAAGGEKRGKEDQMAFARALRRFGDGKERHALERAMWEGVTAMVCSTNDGATREQAHLAVQMAGHPPPLADGAVDGMALEALPVFHHSTLRVLEEAYSCYSRTVFMVPNWYFGNRYVDSLVSDQLFHDLPPDAYNVVRERVKPMENEIMVRHGLSCLQYLASRFPDMKFIFWCMARRTLIPNHTSTVPLDGQYLQVSSRFRNNTLDVLQYSDRDTFTRQHMKDNNGHPKRQGYDLIFRLIESIVPCVDKSLFDGLLDTEIESLPPPEPISPRLLDTTQSLLTSSSQGRIYKPHMRTRVAFCKVCDGRGHTADAPHLVHQEHLPPCNRRLPSFWGGTCGGHGHLPWQCPGLLQDNKCWAPQNEHGRFHAWPAARARGANVQAMAALQGPESSLRRSPSLDDGIGRETETELRAFGAALIQRASILLRLPQSTCVSGATIFQRFFFRRSLADFDIRVAAAASLLLACKIEEAQRDL</sequence>
<gene>
    <name evidence="2" type="primary">ccnl1</name>
    <name evidence="2" type="ORF">AK812_SmicGene5288</name>
</gene>
<evidence type="ECO:0000256" key="1">
    <source>
        <dbReference type="SAM" id="MobiDB-lite"/>
    </source>
</evidence>
<dbReference type="Proteomes" id="UP000186817">
    <property type="component" value="Unassembled WGS sequence"/>
</dbReference>
<dbReference type="OrthoDB" id="438359at2759"/>
<dbReference type="SUPFAM" id="SSF47954">
    <property type="entry name" value="Cyclin-like"/>
    <property type="match status" value="1"/>
</dbReference>
<keyword evidence="3" id="KW-1185">Reference proteome</keyword>
<name>A0A1Q9EU71_SYMMI</name>
<protein>
    <submittedName>
        <fullName evidence="2">Cyclin-L1</fullName>
    </submittedName>
</protein>
<feature type="region of interest" description="Disordered" evidence="1">
    <location>
        <begin position="547"/>
        <end position="579"/>
    </location>
</feature>
<organism evidence="2 3">
    <name type="scientific">Symbiodinium microadriaticum</name>
    <name type="common">Dinoflagellate</name>
    <name type="synonym">Zooxanthella microadriatica</name>
    <dbReference type="NCBI Taxonomy" id="2951"/>
    <lineage>
        <taxon>Eukaryota</taxon>
        <taxon>Sar</taxon>
        <taxon>Alveolata</taxon>
        <taxon>Dinophyceae</taxon>
        <taxon>Suessiales</taxon>
        <taxon>Symbiodiniaceae</taxon>
        <taxon>Symbiodinium</taxon>
    </lineage>
</organism>
<dbReference type="PANTHER" id="PTHR10026">
    <property type="entry name" value="CYCLIN"/>
    <property type="match status" value="1"/>
</dbReference>
<accession>A0A1Q9EU71</accession>
<feature type="compositionally biased region" description="Low complexity" evidence="1">
    <location>
        <begin position="191"/>
        <end position="201"/>
    </location>
</feature>
<feature type="region of interest" description="Disordered" evidence="1">
    <location>
        <begin position="191"/>
        <end position="233"/>
    </location>
</feature>
<dbReference type="Gene3D" id="1.10.472.10">
    <property type="entry name" value="Cyclin-like"/>
    <property type="match status" value="1"/>
</dbReference>